<dbReference type="PANTHER" id="PTHR30329">
    <property type="entry name" value="STATOR ELEMENT OF FLAGELLAR MOTOR COMPLEX"/>
    <property type="match status" value="1"/>
</dbReference>
<evidence type="ECO:0000256" key="2">
    <source>
        <dbReference type="ARBA" id="ARBA00023136"/>
    </source>
</evidence>
<dbReference type="Proteomes" id="UP001369082">
    <property type="component" value="Unassembled WGS sequence"/>
</dbReference>
<dbReference type="EMBL" id="JBAKAZ010000113">
    <property type="protein sequence ID" value="MEL0630910.1"/>
    <property type="molecule type" value="Genomic_DNA"/>
</dbReference>
<dbReference type="InterPro" id="IPR006664">
    <property type="entry name" value="OMP_bac"/>
</dbReference>
<accession>A0ABU9GUA1</accession>
<dbReference type="InterPro" id="IPR050330">
    <property type="entry name" value="Bact_OuterMem_StrucFunc"/>
</dbReference>
<dbReference type="Gene3D" id="3.30.1330.60">
    <property type="entry name" value="OmpA-like domain"/>
    <property type="match status" value="1"/>
</dbReference>
<evidence type="ECO:0000313" key="6">
    <source>
        <dbReference type="Proteomes" id="UP001369082"/>
    </source>
</evidence>
<sequence>MEPKGKNQFKKSMLSVLTALIFLTACSTGELVGPDKKFDKASGQEHLTHHEAQAVFFLEDDESTEKKVILVSKDERLIGALKKEIYIPATICTGEHTFAFQRSDGNIYLQKKDTNSQNVKVNVSAGDALYMRVNVAKDGVLSAERITENDALDILDDADYQSFLVSRRIDDCTPEIIPPPPVILEEIELSADALFQFNGATLVDLVAKDKLNVLLEKIKTSDLDITNIVVVGHTDRIGAKAYNQTLSEQRANTVASFLKANGIKEDIKAIGFGSADPITKGQCSSQLSRKKLIECLQPDRRVSVELWGDVEVVEVTDSITQSITDDAKATSESTSAQ</sequence>
<dbReference type="PROSITE" id="PS51123">
    <property type="entry name" value="OMPA_2"/>
    <property type="match status" value="1"/>
</dbReference>
<reference evidence="5 6" key="1">
    <citation type="submission" date="2024-02" db="EMBL/GenBank/DDBJ databases">
        <title>Bacteria isolated from the canopy kelp, Nereocystis luetkeana.</title>
        <authorList>
            <person name="Pfister C.A."/>
            <person name="Younker I.T."/>
            <person name="Light S.H."/>
        </authorList>
    </citation>
    <scope>NUCLEOTIDE SEQUENCE [LARGE SCALE GENOMIC DNA]</scope>
    <source>
        <strain evidence="5 6">TI.1.05</strain>
    </source>
</reference>
<evidence type="ECO:0000256" key="3">
    <source>
        <dbReference type="PROSITE-ProRule" id="PRU00473"/>
    </source>
</evidence>
<protein>
    <submittedName>
        <fullName evidence="5">OmpA family protein</fullName>
    </submittedName>
</protein>
<name>A0ABU9GUA1_9GAMM</name>
<keyword evidence="6" id="KW-1185">Reference proteome</keyword>
<evidence type="ECO:0000256" key="1">
    <source>
        <dbReference type="ARBA" id="ARBA00004442"/>
    </source>
</evidence>
<dbReference type="SUPFAM" id="SSF103088">
    <property type="entry name" value="OmpA-like"/>
    <property type="match status" value="1"/>
</dbReference>
<dbReference type="RefSeq" id="WP_341599084.1">
    <property type="nucleotide sequence ID" value="NZ_JBAKAZ010000113.1"/>
</dbReference>
<feature type="domain" description="OmpA-like" evidence="4">
    <location>
        <begin position="182"/>
        <end position="310"/>
    </location>
</feature>
<dbReference type="PROSITE" id="PS51257">
    <property type="entry name" value="PROKAR_LIPOPROTEIN"/>
    <property type="match status" value="1"/>
</dbReference>
<dbReference type="PANTHER" id="PTHR30329:SF17">
    <property type="entry name" value="LIPOPROTEIN YFIB-RELATED"/>
    <property type="match status" value="1"/>
</dbReference>
<comment type="subcellular location">
    <subcellularLocation>
        <location evidence="1">Cell outer membrane</location>
    </subcellularLocation>
</comment>
<proteinExistence type="predicted"/>
<comment type="caution">
    <text evidence="5">The sequence shown here is derived from an EMBL/GenBank/DDBJ whole genome shotgun (WGS) entry which is preliminary data.</text>
</comment>
<dbReference type="Pfam" id="PF00691">
    <property type="entry name" value="OmpA"/>
    <property type="match status" value="1"/>
</dbReference>
<evidence type="ECO:0000313" key="5">
    <source>
        <dbReference type="EMBL" id="MEL0630910.1"/>
    </source>
</evidence>
<keyword evidence="2 3" id="KW-0472">Membrane</keyword>
<dbReference type="InterPro" id="IPR006665">
    <property type="entry name" value="OmpA-like"/>
</dbReference>
<organism evidence="5 6">
    <name type="scientific">Psychromonas aquatilis</name>
    <dbReference type="NCBI Taxonomy" id="2005072"/>
    <lineage>
        <taxon>Bacteria</taxon>
        <taxon>Pseudomonadati</taxon>
        <taxon>Pseudomonadota</taxon>
        <taxon>Gammaproteobacteria</taxon>
        <taxon>Alteromonadales</taxon>
        <taxon>Psychromonadaceae</taxon>
        <taxon>Psychromonas</taxon>
    </lineage>
</organism>
<gene>
    <name evidence="5" type="ORF">V6256_15035</name>
</gene>
<dbReference type="CDD" id="cd07185">
    <property type="entry name" value="OmpA_C-like"/>
    <property type="match status" value="1"/>
</dbReference>
<dbReference type="PRINTS" id="PR01021">
    <property type="entry name" value="OMPADOMAIN"/>
</dbReference>
<evidence type="ECO:0000259" key="4">
    <source>
        <dbReference type="PROSITE" id="PS51123"/>
    </source>
</evidence>
<dbReference type="InterPro" id="IPR036737">
    <property type="entry name" value="OmpA-like_sf"/>
</dbReference>